<feature type="region of interest" description="Disordered" evidence="1">
    <location>
        <begin position="109"/>
        <end position="128"/>
    </location>
</feature>
<evidence type="ECO:0008006" key="5">
    <source>
        <dbReference type="Google" id="ProtNLM"/>
    </source>
</evidence>
<accession>A0A1W6ZUK1</accession>
<proteinExistence type="predicted"/>
<gene>
    <name evidence="3" type="ORF">CAK95_19655</name>
</gene>
<keyword evidence="2" id="KW-0732">Signal</keyword>
<dbReference type="Proteomes" id="UP000194137">
    <property type="component" value="Chromosome"/>
</dbReference>
<feature type="signal peptide" evidence="2">
    <location>
        <begin position="1"/>
        <end position="24"/>
    </location>
</feature>
<evidence type="ECO:0000256" key="1">
    <source>
        <dbReference type="SAM" id="MobiDB-lite"/>
    </source>
</evidence>
<organism evidence="3 4">
    <name type="scientific">Pseudorhodoplanes sinuspersici</name>
    <dbReference type="NCBI Taxonomy" id="1235591"/>
    <lineage>
        <taxon>Bacteria</taxon>
        <taxon>Pseudomonadati</taxon>
        <taxon>Pseudomonadota</taxon>
        <taxon>Alphaproteobacteria</taxon>
        <taxon>Hyphomicrobiales</taxon>
        <taxon>Pseudorhodoplanes</taxon>
    </lineage>
</organism>
<dbReference type="AlphaFoldDB" id="A0A1W6ZUK1"/>
<feature type="chain" id="PRO_5012732555" description="Kazal-like domain-containing protein" evidence="2">
    <location>
        <begin position="25"/>
        <end position="128"/>
    </location>
</feature>
<sequence>MVRRILTLFIALSIALAGYAPAFAMPADMNAVAAAQPAPPTADETADSDCMKAMKAAADDCCGKPDQPDKSKCLFDDACAARCHVNAAVEFTPYPAFVHRAASLPLRLAPPPPPHAERPGPIYRPPIV</sequence>
<evidence type="ECO:0000256" key="2">
    <source>
        <dbReference type="SAM" id="SignalP"/>
    </source>
</evidence>
<dbReference type="STRING" id="1235591.CAK95_19655"/>
<evidence type="ECO:0000313" key="3">
    <source>
        <dbReference type="EMBL" id="ARQ01064.1"/>
    </source>
</evidence>
<name>A0A1W6ZUK1_9HYPH</name>
<dbReference type="EMBL" id="CP021112">
    <property type="protein sequence ID" value="ARQ01064.1"/>
    <property type="molecule type" value="Genomic_DNA"/>
</dbReference>
<evidence type="ECO:0000313" key="4">
    <source>
        <dbReference type="Proteomes" id="UP000194137"/>
    </source>
</evidence>
<reference evidence="3 4" key="1">
    <citation type="submission" date="2017-05" db="EMBL/GenBank/DDBJ databases">
        <title>Full genome sequence of Pseudorhodoplanes sinuspersici.</title>
        <authorList>
            <person name="Dastgheib S.M.M."/>
            <person name="Shavandi M."/>
            <person name="Tirandaz H."/>
        </authorList>
    </citation>
    <scope>NUCLEOTIDE SEQUENCE [LARGE SCALE GENOMIC DNA]</scope>
    <source>
        <strain evidence="3 4">RIPI110</strain>
    </source>
</reference>
<protein>
    <recommendedName>
        <fullName evidence="5">Kazal-like domain-containing protein</fullName>
    </recommendedName>
</protein>
<dbReference type="KEGG" id="psin:CAK95_19655"/>
<keyword evidence="4" id="KW-1185">Reference proteome</keyword>
<dbReference type="RefSeq" id="WP_086089458.1">
    <property type="nucleotide sequence ID" value="NZ_CP021112.1"/>
</dbReference>